<dbReference type="Pfam" id="PF07728">
    <property type="entry name" value="AAA_5"/>
    <property type="match status" value="1"/>
</dbReference>
<dbReference type="InterPro" id="IPR027417">
    <property type="entry name" value="P-loop_NTPase"/>
</dbReference>
<dbReference type="PANTHER" id="PTHR42759">
    <property type="entry name" value="MOXR FAMILY PROTEIN"/>
    <property type="match status" value="1"/>
</dbReference>
<feature type="domain" description="ATPase dynein-related AAA" evidence="1">
    <location>
        <begin position="66"/>
        <end position="198"/>
    </location>
</feature>
<dbReference type="EMBL" id="JAOQJX010000001">
    <property type="protein sequence ID" value="MCU6746197.1"/>
    <property type="molecule type" value="Genomic_DNA"/>
</dbReference>
<dbReference type="InterPro" id="IPR011704">
    <property type="entry name" value="ATPase_dyneun-rel_AAA"/>
</dbReference>
<evidence type="ECO:0000313" key="2">
    <source>
        <dbReference type="EMBL" id="MCU6746197.1"/>
    </source>
</evidence>
<evidence type="ECO:0000313" key="3">
    <source>
        <dbReference type="Proteomes" id="UP001652394"/>
    </source>
</evidence>
<evidence type="ECO:0000259" key="1">
    <source>
        <dbReference type="Pfam" id="PF07728"/>
    </source>
</evidence>
<dbReference type="SUPFAM" id="SSF52540">
    <property type="entry name" value="P-loop containing nucleoside triphosphate hydrolases"/>
    <property type="match status" value="1"/>
</dbReference>
<proteinExistence type="predicted"/>
<dbReference type="InterPro" id="IPR050764">
    <property type="entry name" value="CbbQ/NirQ/NorQ/GpvN"/>
</dbReference>
<reference evidence="2 3" key="1">
    <citation type="journal article" date="2021" name="ISME Commun">
        <title>Automated analysis of genomic sequences facilitates high-throughput and comprehensive description of bacteria.</title>
        <authorList>
            <person name="Hitch T.C.A."/>
        </authorList>
    </citation>
    <scope>NUCLEOTIDE SEQUENCE [LARGE SCALE GENOMIC DNA]</scope>
    <source>
        <strain evidence="2 3">H2_18</strain>
    </source>
</reference>
<organism evidence="2 3">
    <name type="scientific">Faecalicatena acetigenes</name>
    <dbReference type="NCBI Taxonomy" id="2981790"/>
    <lineage>
        <taxon>Bacteria</taxon>
        <taxon>Bacillati</taxon>
        <taxon>Bacillota</taxon>
        <taxon>Clostridia</taxon>
        <taxon>Lachnospirales</taxon>
        <taxon>Lachnospiraceae</taxon>
        <taxon>Faecalicatena</taxon>
    </lineage>
</organism>
<dbReference type="Gene3D" id="3.40.50.300">
    <property type="entry name" value="P-loop containing nucleotide triphosphate hydrolases"/>
    <property type="match status" value="1"/>
</dbReference>
<name>A0ABT2T7I9_9FIRM</name>
<keyword evidence="3" id="KW-1185">Reference proteome</keyword>
<comment type="caution">
    <text evidence="2">The sequence shown here is derived from an EMBL/GenBank/DDBJ whole genome shotgun (WGS) entry which is preliminary data.</text>
</comment>
<dbReference type="Proteomes" id="UP001652394">
    <property type="component" value="Unassembled WGS sequence"/>
</dbReference>
<protein>
    <submittedName>
        <fullName evidence="2">MoxR family ATPase</fullName>
    </submittedName>
</protein>
<sequence>MKRGIFVLEYVKEEHLNPNLTEAVEQFKKQYPVLDKFEDRIPSPSQFYYGKEVWEEAICAILSGKNILLAGHKATGKNIFAENLAAVFSRPRWDISFHVNTDASTLIGCDTFADGKVTFRPGPVFLCAKYGGFAILDEINMARNEAMAVLHSALDFRRVIDVPGYERIPLHPAARFIATMNYGYAGTKELNEALTSRFVVIQMPMITEKQLQKLLRGEFPAMKQKYIEQFAALFLDLQKKCENAEISSKSLDLRGLLDALSLMAKGLEAHTALDLGITNKSFDTYEQTLIRDTIRARLPRHLDHNILFEV</sequence>
<gene>
    <name evidence="2" type="ORF">OCV51_00730</name>
</gene>
<accession>A0ABT2T7I9</accession>
<dbReference type="PANTHER" id="PTHR42759:SF1">
    <property type="entry name" value="MAGNESIUM-CHELATASE SUBUNIT CHLD"/>
    <property type="match status" value="1"/>
</dbReference>